<protein>
    <submittedName>
        <fullName evidence="2">Uncharacterized protein</fullName>
    </submittedName>
</protein>
<keyword evidence="1" id="KW-0472">Membrane</keyword>
<keyword evidence="1" id="KW-0812">Transmembrane</keyword>
<feature type="transmembrane region" description="Helical" evidence="1">
    <location>
        <begin position="122"/>
        <end position="139"/>
    </location>
</feature>
<evidence type="ECO:0000256" key="1">
    <source>
        <dbReference type="SAM" id="Phobius"/>
    </source>
</evidence>
<reference evidence="2" key="1">
    <citation type="journal article" date="2016" name="Gigascience">
        <title>De novo construction of an expanded transcriptome assembly for the western tarnished plant bug, Lygus hesperus.</title>
        <authorList>
            <person name="Tassone E.E."/>
            <person name="Geib S.M."/>
            <person name="Hall B."/>
            <person name="Fabrick J.A."/>
            <person name="Brent C.S."/>
            <person name="Hull J.J."/>
        </authorList>
    </citation>
    <scope>NUCLEOTIDE SEQUENCE</scope>
</reference>
<sequence>MTFRIPKIKSCCCFTLATGSKIIGFFQLLLFVTGLALSIHFRGNFHRAINVLQILVRETIFLEIGVLAFMLLSGAFKRDYVLVFPWILFQSIMMLIMLVSLVGNIAYLGLMDTRNHNMEVEFFISIYFFVTVLVVYNFYRDLRDQRPSEQI</sequence>
<keyword evidence="1" id="KW-1133">Transmembrane helix</keyword>
<proteinExistence type="predicted"/>
<feature type="transmembrane region" description="Helical" evidence="1">
    <location>
        <begin position="59"/>
        <end position="76"/>
    </location>
</feature>
<dbReference type="AlphaFoldDB" id="A0A146KU53"/>
<evidence type="ECO:0000313" key="2">
    <source>
        <dbReference type="EMBL" id="JAP99438.1"/>
    </source>
</evidence>
<gene>
    <name evidence="2" type="ORF">g.57832</name>
</gene>
<accession>A0A146KU53</accession>
<name>A0A146KU53_LYGHE</name>
<feature type="transmembrane region" description="Helical" evidence="1">
    <location>
        <begin position="83"/>
        <end position="110"/>
    </location>
</feature>
<organism evidence="2">
    <name type="scientific">Lygus hesperus</name>
    <name type="common">Western plant bug</name>
    <dbReference type="NCBI Taxonomy" id="30085"/>
    <lineage>
        <taxon>Eukaryota</taxon>
        <taxon>Metazoa</taxon>
        <taxon>Ecdysozoa</taxon>
        <taxon>Arthropoda</taxon>
        <taxon>Hexapoda</taxon>
        <taxon>Insecta</taxon>
        <taxon>Pterygota</taxon>
        <taxon>Neoptera</taxon>
        <taxon>Paraneoptera</taxon>
        <taxon>Hemiptera</taxon>
        <taxon>Heteroptera</taxon>
        <taxon>Panheteroptera</taxon>
        <taxon>Cimicomorpha</taxon>
        <taxon>Miridae</taxon>
        <taxon>Mirini</taxon>
        <taxon>Lygus</taxon>
    </lineage>
</organism>
<dbReference type="EMBL" id="GDHC01019190">
    <property type="protein sequence ID" value="JAP99438.1"/>
    <property type="molecule type" value="Transcribed_RNA"/>
</dbReference>
<feature type="transmembrane region" description="Helical" evidence="1">
    <location>
        <begin position="12"/>
        <end position="39"/>
    </location>
</feature>